<evidence type="ECO:0000313" key="3">
    <source>
        <dbReference type="Proteomes" id="UP000316562"/>
    </source>
</evidence>
<feature type="transmembrane region" description="Helical" evidence="1">
    <location>
        <begin position="12"/>
        <end position="38"/>
    </location>
</feature>
<evidence type="ECO:0000313" key="2">
    <source>
        <dbReference type="EMBL" id="RZD16527.1"/>
    </source>
</evidence>
<dbReference type="Proteomes" id="UP000316562">
    <property type="component" value="Unassembled WGS sequence"/>
</dbReference>
<name>A0A519BGX4_ACIG2</name>
<accession>A0A519BGX4</accession>
<protein>
    <submittedName>
        <fullName evidence="2">Uncharacterized protein</fullName>
    </submittedName>
</protein>
<feature type="transmembrane region" description="Helical" evidence="1">
    <location>
        <begin position="50"/>
        <end position="71"/>
    </location>
</feature>
<dbReference type="AlphaFoldDB" id="A0A519BGX4"/>
<reference evidence="2 3" key="1">
    <citation type="journal article" date="2019" name="ISME J.">
        <title>Insights into ecological role of a new deltaproteobacterial order Candidatus Acidulodesulfobacterales by metagenomics and metatranscriptomics.</title>
        <authorList>
            <person name="Tan S."/>
            <person name="Liu J."/>
            <person name="Fang Y."/>
            <person name="Hedlund B.P."/>
            <person name="Lian Z.H."/>
            <person name="Huang L.Y."/>
            <person name="Li J.T."/>
            <person name="Huang L.N."/>
            <person name="Li W.J."/>
            <person name="Jiang H.C."/>
            <person name="Dong H.L."/>
            <person name="Shu W.S."/>
        </authorList>
    </citation>
    <scope>NUCLEOTIDE SEQUENCE [LARGE SCALE GENOMIC DNA]</scope>
    <source>
        <strain evidence="2">AP2</strain>
    </source>
</reference>
<sequence length="298" mass="33797">MNKINFLKKIDAWQLGIVVVGISLFAVILSLFLLFAHYTHTSLWEARGEVSASLTSSLAVLAAVIAIFIGLRVQSSEHKASETVKTDLIAINGLLNNLISIFTIIRANYINEIKIIKNLNLTPLQNTLNEFLISPTYFGLTYYFYKHQEETNYFFRVFALDLTYINFFISMEGEGRDISKINIAEHATVEVRKALGRLKERDIEDIASHMSSSLIKLIEKNNEVMDKNPLIKIFQQLNDEKMNEDSFSVDIPKAEELIAGISNISLKNDLNEILQKAKNNDNEAKLLLSVLIEKFAIH</sequence>
<gene>
    <name evidence="2" type="ORF">EVJ46_05800</name>
</gene>
<keyword evidence="1" id="KW-1133">Transmembrane helix</keyword>
<organism evidence="2 3">
    <name type="scientific">Acididesulfobacter guangdongensis</name>
    <dbReference type="NCBI Taxonomy" id="2597225"/>
    <lineage>
        <taxon>Bacteria</taxon>
        <taxon>Deltaproteobacteria</taxon>
        <taxon>Candidatus Acidulodesulfobacterales</taxon>
        <taxon>Candidatus Acididesulfobacter</taxon>
    </lineage>
</organism>
<comment type="caution">
    <text evidence="2">The sequence shown here is derived from an EMBL/GenBank/DDBJ whole genome shotgun (WGS) entry which is preliminary data.</text>
</comment>
<proteinExistence type="predicted"/>
<keyword evidence="1" id="KW-0812">Transmembrane</keyword>
<evidence type="ECO:0000256" key="1">
    <source>
        <dbReference type="SAM" id="Phobius"/>
    </source>
</evidence>
<dbReference type="EMBL" id="SGBC01000002">
    <property type="protein sequence ID" value="RZD16527.1"/>
    <property type="molecule type" value="Genomic_DNA"/>
</dbReference>
<keyword evidence="1" id="KW-0472">Membrane</keyword>